<dbReference type="Pfam" id="PF06032">
    <property type="entry name" value="S-Me-THD_N"/>
    <property type="match status" value="1"/>
</dbReference>
<dbReference type="Gene3D" id="3.40.1610.10">
    <property type="entry name" value="CV3147-like domain"/>
    <property type="match status" value="1"/>
</dbReference>
<dbReference type="Gene3D" id="2.40.390.10">
    <property type="entry name" value="CV3147-like"/>
    <property type="match status" value="1"/>
</dbReference>
<accession>A0A1X2FG66</accession>
<gene>
    <name evidence="3" type="ORF">AWC31_17205</name>
</gene>
<organism evidence="3 4">
    <name type="scientific">Mycolicibacterium wolinskyi</name>
    <dbReference type="NCBI Taxonomy" id="59750"/>
    <lineage>
        <taxon>Bacteria</taxon>
        <taxon>Bacillati</taxon>
        <taxon>Actinomycetota</taxon>
        <taxon>Actinomycetes</taxon>
        <taxon>Mycobacteriales</taxon>
        <taxon>Mycobacteriaceae</taxon>
        <taxon>Mycolicibacterium</taxon>
    </lineage>
</organism>
<dbReference type="InterPro" id="IPR048350">
    <property type="entry name" value="S-Me-THD-like_C"/>
</dbReference>
<evidence type="ECO:0000313" key="3">
    <source>
        <dbReference type="EMBL" id="ORX17445.1"/>
    </source>
</evidence>
<name>A0A1X2FG66_9MYCO</name>
<dbReference type="InterPro" id="IPR027479">
    <property type="entry name" value="S-Me-THD_N_sf"/>
</dbReference>
<protein>
    <recommendedName>
        <fullName evidence="5">DUF917 domain-containing protein</fullName>
    </recommendedName>
</protein>
<reference evidence="3 4" key="1">
    <citation type="submission" date="2016-01" db="EMBL/GenBank/DDBJ databases">
        <title>The new phylogeny of the genus Mycobacterium.</title>
        <authorList>
            <person name="Tarcisio F."/>
            <person name="Conor M."/>
            <person name="Antonella G."/>
            <person name="Elisabetta G."/>
            <person name="Giulia F.S."/>
            <person name="Sara T."/>
            <person name="Anna F."/>
            <person name="Clotilde B."/>
            <person name="Roberto B."/>
            <person name="Veronica D.S."/>
            <person name="Fabio R."/>
            <person name="Monica P."/>
            <person name="Olivier J."/>
            <person name="Enrico T."/>
            <person name="Nicola S."/>
        </authorList>
    </citation>
    <scope>NUCLEOTIDE SEQUENCE [LARGE SCALE GENOMIC DNA]</scope>
    <source>
        <strain evidence="3 4">ATCC 700010</strain>
    </source>
</reference>
<feature type="domain" description="S-Me-THD N-terminal" evidence="1">
    <location>
        <begin position="5"/>
        <end position="135"/>
    </location>
</feature>
<proteinExistence type="predicted"/>
<dbReference type="Pfam" id="PF20906">
    <property type="entry name" value="S-Me-THD_C"/>
    <property type="match status" value="1"/>
</dbReference>
<evidence type="ECO:0000259" key="1">
    <source>
        <dbReference type="Pfam" id="PF06032"/>
    </source>
</evidence>
<dbReference type="SUPFAM" id="SSF160991">
    <property type="entry name" value="CV3147-like"/>
    <property type="match status" value="1"/>
</dbReference>
<evidence type="ECO:0008006" key="5">
    <source>
        <dbReference type="Google" id="ProtNLM"/>
    </source>
</evidence>
<evidence type="ECO:0000259" key="2">
    <source>
        <dbReference type="Pfam" id="PF20906"/>
    </source>
</evidence>
<sequence>MNTAILAQAIAEYGPIEVVDASQLPATDRVATIGLVGAPTAMLEQFPGPCEVKRSLDLLERVVGAKCAAVMPIEVGGMNALFPLAAAAWAGVPCLDADAMHRAFPHIDMTLPALRGVRAGPAVLAGCSGYDVVLRAPTNRGIESMARGCVRDMGLVAVLCAYPMTSEQCIKTCAQGSLTHCLEIGRQLAAVDPHEPDALDGFLGLVGGRCLVDGAVVHVVRPEVNVRNGRGTVLIEAEESPERLVRIEYQSENIIAIEDGRPLATTPDLIVILRLETLQPVATEAIAVGQRVQVIGIPVHHGWTTAEGIAMAGPRAYGYDLDYSAFESAG</sequence>
<dbReference type="InterPro" id="IPR024071">
    <property type="entry name" value="S-Me-THD_C_sf"/>
</dbReference>
<dbReference type="Proteomes" id="UP000193964">
    <property type="component" value="Unassembled WGS sequence"/>
</dbReference>
<dbReference type="AlphaFoldDB" id="A0A1X2FG66"/>
<feature type="domain" description="S-Me-THD-like C-terminal" evidence="2">
    <location>
        <begin position="140"/>
        <end position="324"/>
    </location>
</feature>
<comment type="caution">
    <text evidence="3">The sequence shown here is derived from an EMBL/GenBank/DDBJ whole genome shotgun (WGS) entry which is preliminary data.</text>
</comment>
<evidence type="ECO:0000313" key="4">
    <source>
        <dbReference type="Proteomes" id="UP000193964"/>
    </source>
</evidence>
<dbReference type="EMBL" id="LQQA01000007">
    <property type="protein sequence ID" value="ORX17445.1"/>
    <property type="molecule type" value="Genomic_DNA"/>
</dbReference>
<dbReference type="InterPro" id="IPR010318">
    <property type="entry name" value="S-Me-THD_N"/>
</dbReference>